<feature type="coiled-coil region" evidence="1">
    <location>
        <begin position="116"/>
        <end position="143"/>
    </location>
</feature>
<sequence>MISHTNNDIIRTSSTSNNNSGRFIELTVKDANKIADSNCQIQCLGVPGGGGCLQMCVFNFPTALIWELKEEEDDLILAADGAGKLYAKHLSLNFAKEVELIAFDPNKEGYLYADMDEAKTKENAKLQSALEEMQLQLQAASKGAEQVSVVQEVSVVDREMINKLTAENKQLKVKALKPLKVRLHAMTRAEQAPLPQEVSVVGHEMVDKLTAKNK</sequence>
<dbReference type="AlphaFoldDB" id="A0AAW1X215"/>
<keyword evidence="3" id="KW-1185">Reference proteome</keyword>
<proteinExistence type="predicted"/>
<accession>A0AAW1X215</accession>
<evidence type="ECO:0000256" key="1">
    <source>
        <dbReference type="SAM" id="Coils"/>
    </source>
</evidence>
<evidence type="ECO:0000313" key="3">
    <source>
        <dbReference type="Proteomes" id="UP001457282"/>
    </source>
</evidence>
<organism evidence="2 3">
    <name type="scientific">Rubus argutus</name>
    <name type="common">Southern blackberry</name>
    <dbReference type="NCBI Taxonomy" id="59490"/>
    <lineage>
        <taxon>Eukaryota</taxon>
        <taxon>Viridiplantae</taxon>
        <taxon>Streptophyta</taxon>
        <taxon>Embryophyta</taxon>
        <taxon>Tracheophyta</taxon>
        <taxon>Spermatophyta</taxon>
        <taxon>Magnoliopsida</taxon>
        <taxon>eudicotyledons</taxon>
        <taxon>Gunneridae</taxon>
        <taxon>Pentapetalae</taxon>
        <taxon>rosids</taxon>
        <taxon>fabids</taxon>
        <taxon>Rosales</taxon>
        <taxon>Rosaceae</taxon>
        <taxon>Rosoideae</taxon>
        <taxon>Rosoideae incertae sedis</taxon>
        <taxon>Rubus</taxon>
    </lineage>
</organism>
<evidence type="ECO:0000313" key="2">
    <source>
        <dbReference type="EMBL" id="KAK9930059.1"/>
    </source>
</evidence>
<dbReference type="Proteomes" id="UP001457282">
    <property type="component" value="Unassembled WGS sequence"/>
</dbReference>
<reference evidence="2 3" key="1">
    <citation type="journal article" date="2023" name="G3 (Bethesda)">
        <title>A chromosome-length genome assembly and annotation of blackberry (Rubus argutus, cv. 'Hillquist').</title>
        <authorList>
            <person name="Bruna T."/>
            <person name="Aryal R."/>
            <person name="Dudchenko O."/>
            <person name="Sargent D.J."/>
            <person name="Mead D."/>
            <person name="Buti M."/>
            <person name="Cavallini A."/>
            <person name="Hytonen T."/>
            <person name="Andres J."/>
            <person name="Pham M."/>
            <person name="Weisz D."/>
            <person name="Mascagni F."/>
            <person name="Usai G."/>
            <person name="Natali L."/>
            <person name="Bassil N."/>
            <person name="Fernandez G.E."/>
            <person name="Lomsadze A."/>
            <person name="Armour M."/>
            <person name="Olukolu B."/>
            <person name="Poorten T."/>
            <person name="Britton C."/>
            <person name="Davik J."/>
            <person name="Ashrafi H."/>
            <person name="Aiden E.L."/>
            <person name="Borodovsky M."/>
            <person name="Worthington M."/>
        </authorList>
    </citation>
    <scope>NUCLEOTIDE SEQUENCE [LARGE SCALE GENOMIC DNA]</scope>
    <source>
        <strain evidence="2">PI 553951</strain>
    </source>
</reference>
<keyword evidence="1" id="KW-0175">Coiled coil</keyword>
<name>A0AAW1X215_RUBAR</name>
<protein>
    <submittedName>
        <fullName evidence="2">Uncharacterized protein</fullName>
    </submittedName>
</protein>
<comment type="caution">
    <text evidence="2">The sequence shown here is derived from an EMBL/GenBank/DDBJ whole genome shotgun (WGS) entry which is preliminary data.</text>
</comment>
<dbReference type="EMBL" id="JBEDUW010000005">
    <property type="protein sequence ID" value="KAK9930059.1"/>
    <property type="molecule type" value="Genomic_DNA"/>
</dbReference>
<gene>
    <name evidence="2" type="ORF">M0R45_027116</name>
</gene>